<evidence type="ECO:0008006" key="4">
    <source>
        <dbReference type="Google" id="ProtNLM"/>
    </source>
</evidence>
<evidence type="ECO:0000256" key="1">
    <source>
        <dbReference type="SAM" id="Phobius"/>
    </source>
</evidence>
<comment type="caution">
    <text evidence="2">The sequence shown here is derived from an EMBL/GenBank/DDBJ whole genome shotgun (WGS) entry which is preliminary data.</text>
</comment>
<dbReference type="EMBL" id="PISD01000008">
    <property type="protein sequence ID" value="PKG30379.1"/>
    <property type="molecule type" value="Genomic_DNA"/>
</dbReference>
<reference evidence="2 3" key="1">
    <citation type="journal article" date="2010" name="Int. J. Syst. Evol. Microbiol.">
        <title>Bacillus horneckiae sp. nov., isolated from a spacecraft-assembly clean room.</title>
        <authorList>
            <person name="Vaishampayan P."/>
            <person name="Probst A."/>
            <person name="Krishnamurthi S."/>
            <person name="Ghosh S."/>
            <person name="Osman S."/>
            <person name="McDowall A."/>
            <person name="Ruckmani A."/>
            <person name="Mayilraj S."/>
            <person name="Venkateswaran K."/>
        </authorList>
    </citation>
    <scope>NUCLEOTIDE SEQUENCE [LARGE SCALE GENOMIC DNA]</scope>
    <source>
        <strain evidence="3">1PO1SC</strain>
    </source>
</reference>
<keyword evidence="1" id="KW-0812">Transmembrane</keyword>
<feature type="transmembrane region" description="Helical" evidence="1">
    <location>
        <begin position="26"/>
        <end position="47"/>
    </location>
</feature>
<evidence type="ECO:0000313" key="3">
    <source>
        <dbReference type="Proteomes" id="UP000233343"/>
    </source>
</evidence>
<accession>A0A2N0ZLJ9</accession>
<organism evidence="2 3">
    <name type="scientific">Cytobacillus horneckiae</name>
    <dbReference type="NCBI Taxonomy" id="549687"/>
    <lineage>
        <taxon>Bacteria</taxon>
        <taxon>Bacillati</taxon>
        <taxon>Bacillota</taxon>
        <taxon>Bacilli</taxon>
        <taxon>Bacillales</taxon>
        <taxon>Bacillaceae</taxon>
        <taxon>Cytobacillus</taxon>
    </lineage>
</organism>
<evidence type="ECO:0000313" key="2">
    <source>
        <dbReference type="EMBL" id="PKG30379.1"/>
    </source>
</evidence>
<protein>
    <recommendedName>
        <fullName evidence="4">DUF3899 domain-containing protein</fullName>
    </recommendedName>
</protein>
<dbReference type="RefSeq" id="WP_066199345.1">
    <property type="nucleotide sequence ID" value="NZ_JARMMB010000013.1"/>
</dbReference>
<keyword evidence="3" id="KW-1185">Reference proteome</keyword>
<name>A0A2N0ZLJ9_9BACI</name>
<proteinExistence type="predicted"/>
<sequence length="108" mass="12103">MKRAIIFISTLIVEFAVTYAFSQLFSIRFIEIMFFSGVMFTLIVIFFTSSGGAARNYYNTQTTTATGIILKWEQFKLHPSFALIASIIFTVIGLVFFILLVSGLIPPA</sequence>
<feature type="transmembrane region" description="Helical" evidence="1">
    <location>
        <begin position="81"/>
        <end position="105"/>
    </location>
</feature>
<keyword evidence="1" id="KW-0472">Membrane</keyword>
<dbReference type="AlphaFoldDB" id="A0A2N0ZLJ9"/>
<dbReference type="Proteomes" id="UP000233343">
    <property type="component" value="Unassembled WGS sequence"/>
</dbReference>
<keyword evidence="1" id="KW-1133">Transmembrane helix</keyword>
<gene>
    <name evidence="2" type="ORF">CWS20_05140</name>
</gene>